<dbReference type="AlphaFoldDB" id="A0A0H3ZWZ7"/>
<evidence type="ECO:0000313" key="1">
    <source>
        <dbReference type="EMBL" id="AKN38399.1"/>
    </source>
</evidence>
<dbReference type="EMBL" id="KP795581">
    <property type="protein sequence ID" value="AKN38399.1"/>
    <property type="molecule type" value="Genomic_DNA"/>
</dbReference>
<proteinExistence type="predicted"/>
<organism evidence="1">
    <name type="scientific">Vibrio tasmaniensis</name>
    <dbReference type="NCBI Taxonomy" id="212663"/>
    <lineage>
        <taxon>Bacteria</taxon>
        <taxon>Pseudomonadati</taxon>
        <taxon>Pseudomonadota</taxon>
        <taxon>Gammaproteobacteria</taxon>
        <taxon>Vibrionales</taxon>
        <taxon>Vibrionaceae</taxon>
        <taxon>Vibrio</taxon>
    </lineage>
</organism>
<name>A0A0H3ZWZ7_9VIBR</name>
<protein>
    <submittedName>
        <fullName evidence="1">Uncharacterized protein</fullName>
    </submittedName>
</protein>
<reference evidence="1" key="1">
    <citation type="journal article" date="2015" name="MBio">
        <title>Eco-Evolutionary Dynamics of Episomes among Ecologically Cohesive Bacterial Populations.</title>
        <authorList>
            <person name="Xue H."/>
            <person name="Cordero O.X."/>
            <person name="Camas F.M."/>
            <person name="Trimble W."/>
            <person name="Meyer F."/>
            <person name="Guglielmini J."/>
            <person name="Rocha E.P."/>
            <person name="Polz M.F."/>
        </authorList>
    </citation>
    <scope>NUCLEOTIDE SEQUENCE</scope>
    <source>
        <strain evidence="1">FF_376</strain>
    </source>
</reference>
<dbReference type="EMBL" id="KP795592">
    <property type="protein sequence ID" value="AKN38547.1"/>
    <property type="molecule type" value="Genomic_DNA"/>
</dbReference>
<sequence>MKFNVSAEVEKFLEKELKKVEKTLSLHEDYKTEMNQSSFEFEDIKEK</sequence>
<accession>A0A0H3ZWZ7</accession>